<sequence>MISPSSVKWVTTGLTISSIIGLSILPAALAQEVPTFNWETVGQFPCRSISNSLLTADQLTPTANLDWTSCYSGFQCSLLEVPLDYSSDKGNASIAVVRYPATASKSDYLGPILFNPGGPGGSGVTTIVCGAEFAELMGPQFDIVGFDPRGVSFSKPFVSFFNTAAERQIWTPSDLNLRYPSLNATSEVISNQWSQFQLISQLAQERDTEDFFQYITTDNVARDMLRITEAFGFEKLQYWGVSYGSLLGATFATLFPDKVGRIAIDGNSSTFVYRSSSHPLQYVGIMDWEAWYSANLTGSMMDTDKTLQTFFDGCVAAGPDGCAFYAPTASEIASNLDALTESIRAQPFPVLTSLSHGIVDYSFFRNYIFAALYSPYNAFVGLAHGLAQLSAGNATGAYTANQVPEFECDCDAPATAFTQNIYESQIVTSCGDASVANDSITDLREFYANEAKLSSFADIWALWRVHCSGWKVHREGRFLGPVGGNTSFPLLVIGNTADPVTPIAWARKASGLFPGSVLLTQDSPGHTSLVAPSLCTHGALRAYFQNGTLPAAGTVCAVDAELFPGGANATATASAKRALLLTEESKLIDAVRAIGDVVSPIASMGRVNRV</sequence>
<feature type="chain" id="PRO_5041951586" evidence="3">
    <location>
        <begin position="31"/>
        <end position="610"/>
    </location>
</feature>
<dbReference type="Pfam" id="PF08386">
    <property type="entry name" value="Abhydrolase_4"/>
    <property type="match status" value="1"/>
</dbReference>
<reference evidence="6" key="1">
    <citation type="submission" date="2023-03" db="EMBL/GenBank/DDBJ databases">
        <title>Massive genome expansion in bonnet fungi (Mycena s.s.) driven by repeated elements and novel gene families across ecological guilds.</title>
        <authorList>
            <consortium name="Lawrence Berkeley National Laboratory"/>
            <person name="Harder C.B."/>
            <person name="Miyauchi S."/>
            <person name="Viragh M."/>
            <person name="Kuo A."/>
            <person name="Thoen E."/>
            <person name="Andreopoulos B."/>
            <person name="Lu D."/>
            <person name="Skrede I."/>
            <person name="Drula E."/>
            <person name="Henrissat B."/>
            <person name="Morin E."/>
            <person name="Kohler A."/>
            <person name="Barry K."/>
            <person name="LaButti K."/>
            <person name="Morin E."/>
            <person name="Salamov A."/>
            <person name="Lipzen A."/>
            <person name="Mereny Z."/>
            <person name="Hegedus B."/>
            <person name="Baldrian P."/>
            <person name="Stursova M."/>
            <person name="Weitz H."/>
            <person name="Taylor A."/>
            <person name="Grigoriev I.V."/>
            <person name="Nagy L.G."/>
            <person name="Martin F."/>
            <person name="Kauserud H."/>
        </authorList>
    </citation>
    <scope>NUCLEOTIDE SEQUENCE</scope>
    <source>
        <strain evidence="6">CBHHK200</strain>
    </source>
</reference>
<dbReference type="InterPro" id="IPR000073">
    <property type="entry name" value="AB_hydrolase_1"/>
</dbReference>
<proteinExistence type="inferred from homology"/>
<keyword evidence="3" id="KW-0732">Signal</keyword>
<evidence type="ECO:0000256" key="3">
    <source>
        <dbReference type="SAM" id="SignalP"/>
    </source>
</evidence>
<evidence type="ECO:0000313" key="7">
    <source>
        <dbReference type="Proteomes" id="UP001218188"/>
    </source>
</evidence>
<dbReference type="AlphaFoldDB" id="A0AAD6X6S5"/>
<gene>
    <name evidence="6" type="ORF">C8F04DRAFT_1034247</name>
</gene>
<feature type="signal peptide" evidence="3">
    <location>
        <begin position="1"/>
        <end position="30"/>
    </location>
</feature>
<organism evidence="6 7">
    <name type="scientific">Mycena alexandri</name>
    <dbReference type="NCBI Taxonomy" id="1745969"/>
    <lineage>
        <taxon>Eukaryota</taxon>
        <taxon>Fungi</taxon>
        <taxon>Dikarya</taxon>
        <taxon>Basidiomycota</taxon>
        <taxon>Agaricomycotina</taxon>
        <taxon>Agaricomycetes</taxon>
        <taxon>Agaricomycetidae</taxon>
        <taxon>Agaricales</taxon>
        <taxon>Marasmiineae</taxon>
        <taxon>Mycenaceae</taxon>
        <taxon>Mycena</taxon>
    </lineage>
</organism>
<dbReference type="InterPro" id="IPR051601">
    <property type="entry name" value="Serine_prot/Carboxylest_S33"/>
</dbReference>
<evidence type="ECO:0000313" key="6">
    <source>
        <dbReference type="EMBL" id="KAJ7038707.1"/>
    </source>
</evidence>
<comment type="caution">
    <text evidence="6">The sequence shown here is derived from an EMBL/GenBank/DDBJ whole genome shotgun (WGS) entry which is preliminary data.</text>
</comment>
<accession>A0AAD6X6S5</accession>
<feature type="domain" description="AB hydrolase-1" evidence="4">
    <location>
        <begin position="111"/>
        <end position="267"/>
    </location>
</feature>
<feature type="domain" description="Peptidase S33 tripeptidyl aminopeptidase-like C-terminal" evidence="5">
    <location>
        <begin position="457"/>
        <end position="556"/>
    </location>
</feature>
<evidence type="ECO:0000259" key="4">
    <source>
        <dbReference type="Pfam" id="PF00561"/>
    </source>
</evidence>
<dbReference type="Gene3D" id="3.40.50.1820">
    <property type="entry name" value="alpha/beta hydrolase"/>
    <property type="match status" value="1"/>
</dbReference>
<evidence type="ECO:0000259" key="5">
    <source>
        <dbReference type="Pfam" id="PF08386"/>
    </source>
</evidence>
<evidence type="ECO:0000256" key="2">
    <source>
        <dbReference type="ARBA" id="ARBA00022801"/>
    </source>
</evidence>
<evidence type="ECO:0000256" key="1">
    <source>
        <dbReference type="ARBA" id="ARBA00010088"/>
    </source>
</evidence>
<keyword evidence="7" id="KW-1185">Reference proteome</keyword>
<dbReference type="EMBL" id="JARJCM010000030">
    <property type="protein sequence ID" value="KAJ7038707.1"/>
    <property type="molecule type" value="Genomic_DNA"/>
</dbReference>
<dbReference type="InterPro" id="IPR013595">
    <property type="entry name" value="Pept_S33_TAP-like_C"/>
</dbReference>
<name>A0AAD6X6S5_9AGAR</name>
<dbReference type="Pfam" id="PF00561">
    <property type="entry name" value="Abhydrolase_1"/>
    <property type="match status" value="1"/>
</dbReference>
<dbReference type="PANTHER" id="PTHR43248:SF25">
    <property type="entry name" value="AB HYDROLASE-1 DOMAIN-CONTAINING PROTEIN-RELATED"/>
    <property type="match status" value="1"/>
</dbReference>
<dbReference type="InterPro" id="IPR029058">
    <property type="entry name" value="AB_hydrolase_fold"/>
</dbReference>
<dbReference type="PANTHER" id="PTHR43248">
    <property type="entry name" value="2-SUCCINYL-6-HYDROXY-2,4-CYCLOHEXADIENE-1-CARBOXYLATE SYNTHASE"/>
    <property type="match status" value="1"/>
</dbReference>
<dbReference type="Proteomes" id="UP001218188">
    <property type="component" value="Unassembled WGS sequence"/>
</dbReference>
<dbReference type="GO" id="GO:0016787">
    <property type="term" value="F:hydrolase activity"/>
    <property type="evidence" value="ECO:0007669"/>
    <property type="project" value="UniProtKB-KW"/>
</dbReference>
<protein>
    <submittedName>
        <fullName evidence="6">TAP-like protein-domain-containing protein</fullName>
    </submittedName>
</protein>
<keyword evidence="2" id="KW-0378">Hydrolase</keyword>
<comment type="similarity">
    <text evidence="1">Belongs to the peptidase S33 family.</text>
</comment>
<dbReference type="SUPFAM" id="SSF53474">
    <property type="entry name" value="alpha/beta-Hydrolases"/>
    <property type="match status" value="1"/>
</dbReference>